<evidence type="ECO:0000313" key="2">
    <source>
        <dbReference type="Proteomes" id="UP000789366"/>
    </source>
</evidence>
<protein>
    <submittedName>
        <fullName evidence="1">10489_t:CDS:1</fullName>
    </submittedName>
</protein>
<gene>
    <name evidence="1" type="ORF">SPELUC_LOCUS14143</name>
</gene>
<keyword evidence="2" id="KW-1185">Reference proteome</keyword>
<evidence type="ECO:0000313" key="1">
    <source>
        <dbReference type="EMBL" id="CAG8746099.1"/>
    </source>
</evidence>
<accession>A0ACA9QD83</accession>
<feature type="non-terminal residue" evidence="1">
    <location>
        <position position="218"/>
    </location>
</feature>
<reference evidence="1" key="1">
    <citation type="submission" date="2021-06" db="EMBL/GenBank/DDBJ databases">
        <authorList>
            <person name="Kallberg Y."/>
            <person name="Tangrot J."/>
            <person name="Rosling A."/>
        </authorList>
    </citation>
    <scope>NUCLEOTIDE SEQUENCE</scope>
    <source>
        <strain evidence="1">28 12/20/2015</strain>
    </source>
</reference>
<name>A0ACA9QD83_9GLOM</name>
<dbReference type="EMBL" id="CAJVPW010040374">
    <property type="protein sequence ID" value="CAG8746099.1"/>
    <property type="molecule type" value="Genomic_DNA"/>
</dbReference>
<dbReference type="Proteomes" id="UP000789366">
    <property type="component" value="Unassembled WGS sequence"/>
</dbReference>
<feature type="non-terminal residue" evidence="1">
    <location>
        <position position="1"/>
    </location>
</feature>
<proteinExistence type="predicted"/>
<sequence length="218" mass="24642">IPKNTTSSLQPCDAGIINSFKCQYKRIFIENRLATFDKMKAMGSSELDSFNILHAINATSDAWNNVTQETIANCWIKTGILPRYQVVKMNQACQQVQVKLERECEELGGLITNLAEKNEINDPMDANEFINVDAEIIFEMPSDADIICAVENKNEPSQEEIIEPVPKIADNDALKAINLIETYLLQQSDEFNATDNDRNIICRLSKEISRLSALRKKQ</sequence>
<comment type="caution">
    <text evidence="1">The sequence shown here is derived from an EMBL/GenBank/DDBJ whole genome shotgun (WGS) entry which is preliminary data.</text>
</comment>
<organism evidence="1 2">
    <name type="scientific">Cetraspora pellucida</name>
    <dbReference type="NCBI Taxonomy" id="1433469"/>
    <lineage>
        <taxon>Eukaryota</taxon>
        <taxon>Fungi</taxon>
        <taxon>Fungi incertae sedis</taxon>
        <taxon>Mucoromycota</taxon>
        <taxon>Glomeromycotina</taxon>
        <taxon>Glomeromycetes</taxon>
        <taxon>Diversisporales</taxon>
        <taxon>Gigasporaceae</taxon>
        <taxon>Cetraspora</taxon>
    </lineage>
</organism>